<dbReference type="NCBIfam" id="NF041874">
    <property type="entry name" value="EPS_EpsC"/>
    <property type="match status" value="1"/>
</dbReference>
<evidence type="ECO:0000256" key="4">
    <source>
        <dbReference type="ARBA" id="ARBA00018522"/>
    </source>
</evidence>
<comment type="caution">
    <text evidence="10">The sequence shown here is derived from an EMBL/GenBank/DDBJ whole genome shotgun (WGS) entry which is preliminary data.</text>
</comment>
<dbReference type="Gene3D" id="1.10.3130.10">
    <property type="entry name" value="serine acetyltransferase, domain 1"/>
    <property type="match status" value="1"/>
</dbReference>
<dbReference type="InterPro" id="IPR045304">
    <property type="entry name" value="LbH_SAT"/>
</dbReference>
<evidence type="ECO:0000313" key="10">
    <source>
        <dbReference type="EMBL" id="GGC53158.1"/>
    </source>
</evidence>
<dbReference type="InterPro" id="IPR053376">
    <property type="entry name" value="Serine_acetyltransferase"/>
</dbReference>
<name>A0A916TZK4_9HYPH</name>
<reference evidence="10" key="2">
    <citation type="submission" date="2020-09" db="EMBL/GenBank/DDBJ databases">
        <authorList>
            <person name="Sun Q."/>
            <person name="Zhou Y."/>
        </authorList>
    </citation>
    <scope>NUCLEOTIDE SEQUENCE</scope>
    <source>
        <strain evidence="10">CGMCC 1.12919</strain>
    </source>
</reference>
<feature type="domain" description="Serine acetyltransferase N-terminal" evidence="9">
    <location>
        <begin position="37"/>
        <end position="141"/>
    </location>
</feature>
<evidence type="ECO:0000313" key="11">
    <source>
        <dbReference type="Proteomes" id="UP000637002"/>
    </source>
</evidence>
<dbReference type="Pfam" id="PF06426">
    <property type="entry name" value="SATase_N"/>
    <property type="match status" value="1"/>
</dbReference>
<evidence type="ECO:0000259" key="9">
    <source>
        <dbReference type="SMART" id="SM00971"/>
    </source>
</evidence>
<organism evidence="10 11">
    <name type="scientific">Chelatococcus reniformis</name>
    <dbReference type="NCBI Taxonomy" id="1494448"/>
    <lineage>
        <taxon>Bacteria</taxon>
        <taxon>Pseudomonadati</taxon>
        <taxon>Pseudomonadota</taxon>
        <taxon>Alphaproteobacteria</taxon>
        <taxon>Hyphomicrobiales</taxon>
        <taxon>Chelatococcaceae</taxon>
        <taxon>Chelatococcus</taxon>
    </lineage>
</organism>
<evidence type="ECO:0000256" key="7">
    <source>
        <dbReference type="ARBA" id="ARBA00023315"/>
    </source>
</evidence>
<evidence type="ECO:0000256" key="3">
    <source>
        <dbReference type="ARBA" id="ARBA00013266"/>
    </source>
</evidence>
<dbReference type="GO" id="GO:0005737">
    <property type="term" value="C:cytoplasm"/>
    <property type="evidence" value="ECO:0007669"/>
    <property type="project" value="InterPro"/>
</dbReference>
<dbReference type="InterPro" id="IPR010493">
    <property type="entry name" value="Ser_AcTrfase_N"/>
</dbReference>
<dbReference type="RefSeq" id="WP_188608081.1">
    <property type="nucleotide sequence ID" value="NZ_BMGG01000002.1"/>
</dbReference>
<dbReference type="CDD" id="cd03354">
    <property type="entry name" value="LbH_SAT"/>
    <property type="match status" value="1"/>
</dbReference>
<comment type="similarity">
    <text evidence="2">Belongs to the transferase hexapeptide repeat family.</text>
</comment>
<keyword evidence="5" id="KW-0028">Amino-acid biosynthesis</keyword>
<dbReference type="InterPro" id="IPR011004">
    <property type="entry name" value="Trimer_LpxA-like_sf"/>
</dbReference>
<dbReference type="EC" id="2.3.1.30" evidence="3"/>
<dbReference type="EMBL" id="BMGG01000002">
    <property type="protein sequence ID" value="GGC53158.1"/>
    <property type="molecule type" value="Genomic_DNA"/>
</dbReference>
<comment type="pathway">
    <text evidence="1">Amino-acid biosynthesis; L-cysteine biosynthesis; L-cysteine from L-serine: step 1/2.</text>
</comment>
<dbReference type="InterPro" id="IPR042122">
    <property type="entry name" value="Ser_AcTrfase_N_sf"/>
</dbReference>
<gene>
    <name evidence="10" type="ORF">GCM10010994_10300</name>
</gene>
<dbReference type="Gene3D" id="2.160.10.10">
    <property type="entry name" value="Hexapeptide repeat proteins"/>
    <property type="match status" value="1"/>
</dbReference>
<protein>
    <recommendedName>
        <fullName evidence="4">Serine acetyltransferase</fullName>
        <ecNumber evidence="3">2.3.1.30</ecNumber>
    </recommendedName>
</protein>
<dbReference type="NCBIfam" id="TIGR01172">
    <property type="entry name" value="cysE"/>
    <property type="match status" value="1"/>
</dbReference>
<dbReference type="GO" id="GO:0006535">
    <property type="term" value="P:cysteine biosynthetic process from serine"/>
    <property type="evidence" value="ECO:0007669"/>
    <property type="project" value="InterPro"/>
</dbReference>
<dbReference type="Proteomes" id="UP000637002">
    <property type="component" value="Unassembled WGS sequence"/>
</dbReference>
<comment type="catalytic activity">
    <reaction evidence="8">
        <text>L-serine + acetyl-CoA = O-acetyl-L-serine + CoA</text>
        <dbReference type="Rhea" id="RHEA:24560"/>
        <dbReference type="ChEBI" id="CHEBI:33384"/>
        <dbReference type="ChEBI" id="CHEBI:57287"/>
        <dbReference type="ChEBI" id="CHEBI:57288"/>
        <dbReference type="ChEBI" id="CHEBI:58340"/>
        <dbReference type="EC" id="2.3.1.30"/>
    </reaction>
</comment>
<proteinExistence type="inferred from homology"/>
<evidence type="ECO:0000256" key="6">
    <source>
        <dbReference type="ARBA" id="ARBA00022679"/>
    </source>
</evidence>
<dbReference type="FunFam" id="2.160.10.10:FF:000002">
    <property type="entry name" value="Serine acetyltransferase"/>
    <property type="match status" value="1"/>
</dbReference>
<evidence type="ECO:0000256" key="5">
    <source>
        <dbReference type="ARBA" id="ARBA00022605"/>
    </source>
</evidence>
<evidence type="ECO:0000256" key="2">
    <source>
        <dbReference type="ARBA" id="ARBA00007274"/>
    </source>
</evidence>
<accession>A0A916TZK4</accession>
<evidence type="ECO:0000256" key="1">
    <source>
        <dbReference type="ARBA" id="ARBA00004876"/>
    </source>
</evidence>
<dbReference type="AlphaFoldDB" id="A0A916TZK4"/>
<dbReference type="SUPFAM" id="SSF51161">
    <property type="entry name" value="Trimeric LpxA-like enzymes"/>
    <property type="match status" value="1"/>
</dbReference>
<evidence type="ECO:0000256" key="8">
    <source>
        <dbReference type="ARBA" id="ARBA00049486"/>
    </source>
</evidence>
<dbReference type="InterPro" id="IPR005881">
    <property type="entry name" value="Ser_O-AcTrfase"/>
</dbReference>
<keyword evidence="7" id="KW-0012">Acyltransferase</keyword>
<dbReference type="SMART" id="SM00971">
    <property type="entry name" value="SATase_N"/>
    <property type="match status" value="1"/>
</dbReference>
<reference evidence="10" key="1">
    <citation type="journal article" date="2014" name="Int. J. Syst. Evol. Microbiol.">
        <title>Complete genome sequence of Corynebacterium casei LMG S-19264T (=DSM 44701T), isolated from a smear-ripened cheese.</title>
        <authorList>
            <consortium name="US DOE Joint Genome Institute (JGI-PGF)"/>
            <person name="Walter F."/>
            <person name="Albersmeier A."/>
            <person name="Kalinowski J."/>
            <person name="Ruckert C."/>
        </authorList>
    </citation>
    <scope>NUCLEOTIDE SEQUENCE</scope>
    <source>
        <strain evidence="10">CGMCC 1.12919</strain>
    </source>
</reference>
<keyword evidence="11" id="KW-1185">Reference proteome</keyword>
<dbReference type="PANTHER" id="PTHR42811">
    <property type="entry name" value="SERINE ACETYLTRANSFERASE"/>
    <property type="match status" value="1"/>
</dbReference>
<keyword evidence="6" id="KW-0808">Transferase</keyword>
<dbReference type="GO" id="GO:0009001">
    <property type="term" value="F:serine O-acetyltransferase activity"/>
    <property type="evidence" value="ECO:0007669"/>
    <property type="project" value="UniProtKB-EC"/>
</dbReference>
<sequence length="293" mass="31321">MTTDINPYGAGGPAGLGELARAVPLRDLSRSNDETEVWRELRGEAEAALIEEPLYASLVQATILDQKSIAHAFAYRLAHRLGDGDLSRLAMRDLCLSAFEADPLAGAHAVRDLVAIRERDPTCRRYLDPFLFYKGLAALEGYRVAHWLWQQGRVTLSLHVQSRISEVFGADIHPAARIGAGVFIDHATGVVIGETSVVADDVSILQSVTLGGNGKDRGDRHPKIERGVLLSVGAKVLGNVRVGEGAKIAAAAVVLHDVPAHATVAGVPAKVVSRTQRGEDPALSMDQFFGDGI</sequence>